<organism evidence="2 3">
    <name type="scientific">Nitratireductor aquibiodomus</name>
    <dbReference type="NCBI Taxonomy" id="204799"/>
    <lineage>
        <taxon>Bacteria</taxon>
        <taxon>Pseudomonadati</taxon>
        <taxon>Pseudomonadota</taxon>
        <taxon>Alphaproteobacteria</taxon>
        <taxon>Hyphomicrobiales</taxon>
        <taxon>Phyllobacteriaceae</taxon>
        <taxon>Nitratireductor</taxon>
    </lineage>
</organism>
<sequence length="80" mass="8036">MKKILAALAATGFLTLSAYAADVQGTVQSVDPATRTIALDDGTVYTAGEGVDLAGISAGASVTLTIDDTTNEVTSVEAQM</sequence>
<evidence type="ECO:0000256" key="1">
    <source>
        <dbReference type="SAM" id="SignalP"/>
    </source>
</evidence>
<evidence type="ECO:0000313" key="2">
    <source>
        <dbReference type="EMBL" id="SEB41837.1"/>
    </source>
</evidence>
<dbReference type="Pfam" id="PF07076">
    <property type="entry name" value="DUF1344"/>
    <property type="match status" value="1"/>
</dbReference>
<evidence type="ECO:0000313" key="3">
    <source>
        <dbReference type="Proteomes" id="UP000199064"/>
    </source>
</evidence>
<dbReference type="InterPro" id="IPR009780">
    <property type="entry name" value="DUF1344"/>
</dbReference>
<proteinExistence type="predicted"/>
<feature type="signal peptide" evidence="1">
    <location>
        <begin position="1"/>
        <end position="20"/>
    </location>
</feature>
<accession>A0A1H4J6J3</accession>
<feature type="chain" id="PRO_5011507826" description="DUF1344 domain-containing protein" evidence="1">
    <location>
        <begin position="21"/>
        <end position="80"/>
    </location>
</feature>
<reference evidence="3" key="1">
    <citation type="submission" date="2016-10" db="EMBL/GenBank/DDBJ databases">
        <authorList>
            <person name="Varghese N."/>
            <person name="Submissions S."/>
        </authorList>
    </citation>
    <scope>NUCLEOTIDE SEQUENCE [LARGE SCALE GENOMIC DNA]</scope>
    <source>
        <strain evidence="3">ES.061</strain>
    </source>
</reference>
<keyword evidence="1" id="KW-0732">Signal</keyword>
<dbReference type="RefSeq" id="WP_007010468.1">
    <property type="nucleotide sequence ID" value="NZ_FNSL01000001.1"/>
</dbReference>
<gene>
    <name evidence="2" type="ORF">SAMN05216452_1053</name>
</gene>
<evidence type="ECO:0008006" key="4">
    <source>
        <dbReference type="Google" id="ProtNLM"/>
    </source>
</evidence>
<dbReference type="AlphaFoldDB" id="A0A1H4J6J3"/>
<dbReference type="Proteomes" id="UP000199064">
    <property type="component" value="Unassembled WGS sequence"/>
</dbReference>
<keyword evidence="3" id="KW-1185">Reference proteome</keyword>
<name>A0A1H4J6J3_9HYPH</name>
<dbReference type="EMBL" id="FNSL01000001">
    <property type="protein sequence ID" value="SEB41837.1"/>
    <property type="molecule type" value="Genomic_DNA"/>
</dbReference>
<protein>
    <recommendedName>
        <fullName evidence="4">DUF1344 domain-containing protein</fullName>
    </recommendedName>
</protein>